<organism evidence="1 2">
    <name type="scientific">Polyporus arcularius HHB13444</name>
    <dbReference type="NCBI Taxonomy" id="1314778"/>
    <lineage>
        <taxon>Eukaryota</taxon>
        <taxon>Fungi</taxon>
        <taxon>Dikarya</taxon>
        <taxon>Basidiomycota</taxon>
        <taxon>Agaricomycotina</taxon>
        <taxon>Agaricomycetes</taxon>
        <taxon>Polyporales</taxon>
        <taxon>Polyporaceae</taxon>
        <taxon>Polyporus</taxon>
    </lineage>
</organism>
<dbReference type="EMBL" id="ML211229">
    <property type="protein sequence ID" value="TFK85849.1"/>
    <property type="molecule type" value="Genomic_DNA"/>
</dbReference>
<keyword evidence="2" id="KW-1185">Reference proteome</keyword>
<name>A0A5C3PAA6_9APHY</name>
<sequence>MVKGYYGPLDLDEPDIFVAERSRIPAGPRRHASQPHADDVSCLQVASTLVPTKPWIMDVMRSASFGKNVILSAERSYGLCWAKLAYIPVIRCAAELRCGKNDAWAMSFWHSAWSRRPRSRRDVVKSQAHDSAR</sequence>
<protein>
    <submittedName>
        <fullName evidence="1">Uncharacterized protein</fullName>
    </submittedName>
</protein>
<dbReference type="InParanoid" id="A0A5C3PAA6"/>
<evidence type="ECO:0000313" key="2">
    <source>
        <dbReference type="Proteomes" id="UP000308197"/>
    </source>
</evidence>
<reference evidence="1 2" key="1">
    <citation type="journal article" date="2019" name="Nat. Ecol. Evol.">
        <title>Megaphylogeny resolves global patterns of mushroom evolution.</title>
        <authorList>
            <person name="Varga T."/>
            <person name="Krizsan K."/>
            <person name="Foldi C."/>
            <person name="Dima B."/>
            <person name="Sanchez-Garcia M."/>
            <person name="Sanchez-Ramirez S."/>
            <person name="Szollosi G.J."/>
            <person name="Szarkandi J.G."/>
            <person name="Papp V."/>
            <person name="Albert L."/>
            <person name="Andreopoulos W."/>
            <person name="Angelini C."/>
            <person name="Antonin V."/>
            <person name="Barry K.W."/>
            <person name="Bougher N.L."/>
            <person name="Buchanan P."/>
            <person name="Buyck B."/>
            <person name="Bense V."/>
            <person name="Catcheside P."/>
            <person name="Chovatia M."/>
            <person name="Cooper J."/>
            <person name="Damon W."/>
            <person name="Desjardin D."/>
            <person name="Finy P."/>
            <person name="Geml J."/>
            <person name="Haridas S."/>
            <person name="Hughes K."/>
            <person name="Justo A."/>
            <person name="Karasinski D."/>
            <person name="Kautmanova I."/>
            <person name="Kiss B."/>
            <person name="Kocsube S."/>
            <person name="Kotiranta H."/>
            <person name="LaButti K.M."/>
            <person name="Lechner B.E."/>
            <person name="Liimatainen K."/>
            <person name="Lipzen A."/>
            <person name="Lukacs Z."/>
            <person name="Mihaltcheva S."/>
            <person name="Morgado L.N."/>
            <person name="Niskanen T."/>
            <person name="Noordeloos M.E."/>
            <person name="Ohm R.A."/>
            <person name="Ortiz-Santana B."/>
            <person name="Ovrebo C."/>
            <person name="Racz N."/>
            <person name="Riley R."/>
            <person name="Savchenko A."/>
            <person name="Shiryaev A."/>
            <person name="Soop K."/>
            <person name="Spirin V."/>
            <person name="Szebenyi C."/>
            <person name="Tomsovsky M."/>
            <person name="Tulloss R.E."/>
            <person name="Uehling J."/>
            <person name="Grigoriev I.V."/>
            <person name="Vagvolgyi C."/>
            <person name="Papp T."/>
            <person name="Martin F.M."/>
            <person name="Miettinen O."/>
            <person name="Hibbett D.S."/>
            <person name="Nagy L.G."/>
        </authorList>
    </citation>
    <scope>NUCLEOTIDE SEQUENCE [LARGE SCALE GENOMIC DNA]</scope>
    <source>
        <strain evidence="1 2">HHB13444</strain>
    </source>
</reference>
<proteinExistence type="predicted"/>
<evidence type="ECO:0000313" key="1">
    <source>
        <dbReference type="EMBL" id="TFK85849.1"/>
    </source>
</evidence>
<dbReference type="Proteomes" id="UP000308197">
    <property type="component" value="Unassembled WGS sequence"/>
</dbReference>
<gene>
    <name evidence="1" type="ORF">K466DRAFT_587759</name>
</gene>
<dbReference type="AlphaFoldDB" id="A0A5C3PAA6"/>
<accession>A0A5C3PAA6</accession>